<reference evidence="1 2" key="1">
    <citation type="submission" date="2016-11" db="EMBL/GenBank/DDBJ databases">
        <authorList>
            <person name="Jaros S."/>
            <person name="Januszkiewicz K."/>
            <person name="Wedrychowicz H."/>
        </authorList>
    </citation>
    <scope>NUCLEOTIDE SEQUENCE [LARGE SCALE GENOMIC DNA]</scope>
    <source>
        <strain evidence="1 2">DSM 25661</strain>
    </source>
</reference>
<evidence type="ECO:0000313" key="1">
    <source>
        <dbReference type="EMBL" id="SHE37813.1"/>
    </source>
</evidence>
<name>A0A1M4T055_9FLAO</name>
<accession>A0A1M4T055</accession>
<dbReference type="PANTHER" id="PTHR31984:SF17">
    <property type="entry name" value="TRANSCRIPTIONAL REGULATOR"/>
    <property type="match status" value="1"/>
</dbReference>
<gene>
    <name evidence="1" type="ORF">SAMN05444278_101419</name>
</gene>
<dbReference type="AlphaFoldDB" id="A0A1M4T055"/>
<keyword evidence="2" id="KW-1185">Reference proteome</keyword>
<dbReference type="Pfam" id="PF02622">
    <property type="entry name" value="DUF179"/>
    <property type="match status" value="1"/>
</dbReference>
<proteinExistence type="predicted"/>
<dbReference type="PANTHER" id="PTHR31984">
    <property type="entry name" value="TRANSPORTER, PUTATIVE (DUF179)-RELATED"/>
    <property type="match status" value="1"/>
</dbReference>
<dbReference type="EMBL" id="FQTW01000001">
    <property type="protein sequence ID" value="SHE37813.1"/>
    <property type="molecule type" value="Genomic_DNA"/>
</dbReference>
<protein>
    <submittedName>
        <fullName evidence="1">Putative transcriptional regulator</fullName>
    </submittedName>
</protein>
<dbReference type="InterPro" id="IPR003774">
    <property type="entry name" value="AlgH-like"/>
</dbReference>
<organism evidence="1 2">
    <name type="scientific">Psychroflexus salarius</name>
    <dbReference type="NCBI Taxonomy" id="1155689"/>
    <lineage>
        <taxon>Bacteria</taxon>
        <taxon>Pseudomonadati</taxon>
        <taxon>Bacteroidota</taxon>
        <taxon>Flavobacteriia</taxon>
        <taxon>Flavobacteriales</taxon>
        <taxon>Flavobacteriaceae</taxon>
        <taxon>Psychroflexus</taxon>
    </lineage>
</organism>
<dbReference type="RefSeq" id="WP_073191353.1">
    <property type="nucleotide sequence ID" value="NZ_FQTW01000001.1"/>
</dbReference>
<dbReference type="Proteomes" id="UP000184462">
    <property type="component" value="Unassembled WGS sequence"/>
</dbReference>
<evidence type="ECO:0000313" key="2">
    <source>
        <dbReference type="Proteomes" id="UP000184462"/>
    </source>
</evidence>
<dbReference type="Gene3D" id="3.40.1740.10">
    <property type="entry name" value="VC0467-like"/>
    <property type="match status" value="1"/>
</dbReference>
<dbReference type="SUPFAM" id="SSF143456">
    <property type="entry name" value="VC0467-like"/>
    <property type="match status" value="1"/>
</dbReference>
<dbReference type="OrthoDB" id="9807486at2"/>
<sequence>MKDDFPKQGEILISDPSLLGDDIFTRSVILINYIDEVDVVGFILNKAADMKLKEILPSIKNDYDIYIGGPVEQDSLYFIHTVPELIPNSVEVNHGIYWGGQFEAIEDLLNNNTITPQQIKFFVGYTGWKKNQLKQELSVKSWIINRPLNLGEIFSTDKLREFWKEKMRLIGGEYLIWSNAPDNPNYN</sequence>
<dbReference type="STRING" id="1155689.SAMN05444278_101419"/>